<keyword evidence="5 12" id="KW-0999">Mitochondrion inner membrane</keyword>
<dbReference type="Proteomes" id="UP000285301">
    <property type="component" value="Unassembled WGS sequence"/>
</dbReference>
<evidence type="ECO:0000256" key="4">
    <source>
        <dbReference type="ARBA" id="ARBA00022692"/>
    </source>
</evidence>
<keyword evidence="15" id="KW-1185">Reference proteome</keyword>
<dbReference type="AlphaFoldDB" id="A0A3S3Q6A1"/>
<dbReference type="OrthoDB" id="5947505at2759"/>
<evidence type="ECO:0000256" key="1">
    <source>
        <dbReference type="ARBA" id="ARBA00004434"/>
    </source>
</evidence>
<dbReference type="GO" id="GO:0030234">
    <property type="term" value="F:enzyme regulator activity"/>
    <property type="evidence" value="ECO:0007669"/>
    <property type="project" value="TreeGrafter"/>
</dbReference>
<dbReference type="InterPro" id="IPR001349">
    <property type="entry name" value="Cyt_c_oxidase_su6a"/>
</dbReference>
<comment type="similarity">
    <text evidence="3 11">Belongs to the cytochrome c oxidase subunit 6A family.</text>
</comment>
<dbReference type="PANTHER" id="PTHR11504">
    <property type="entry name" value="CYTOCHROME C OXIDASE POLYPEPTIDE VIA"/>
    <property type="match status" value="1"/>
</dbReference>
<evidence type="ECO:0000256" key="11">
    <source>
        <dbReference type="RuleBase" id="RU004396"/>
    </source>
</evidence>
<reference evidence="14 15" key="1">
    <citation type="journal article" date="2018" name="Gigascience">
        <title>Genomes of trombidid mites reveal novel predicted allergens and laterally-transferred genes associated with secondary metabolism.</title>
        <authorList>
            <person name="Dong X."/>
            <person name="Chaisiri K."/>
            <person name="Xia D."/>
            <person name="Armstrong S.D."/>
            <person name="Fang Y."/>
            <person name="Donnelly M.J."/>
            <person name="Kadowaki T."/>
            <person name="McGarry J.W."/>
            <person name="Darby A.C."/>
            <person name="Makepeace B.L."/>
        </authorList>
    </citation>
    <scope>NUCLEOTIDE SEQUENCE [LARGE SCALE GENOMIC DNA]</scope>
    <source>
        <strain evidence="14">UoL-WK</strain>
    </source>
</reference>
<dbReference type="STRING" id="1965070.A0A3S3Q6A1"/>
<evidence type="ECO:0000256" key="9">
    <source>
        <dbReference type="ARBA" id="ARBA00023128"/>
    </source>
</evidence>
<evidence type="ECO:0000313" key="14">
    <source>
        <dbReference type="EMBL" id="RWS04192.1"/>
    </source>
</evidence>
<dbReference type="GO" id="GO:0005743">
    <property type="term" value="C:mitochondrial inner membrane"/>
    <property type="evidence" value="ECO:0007669"/>
    <property type="project" value="UniProtKB-SubCell"/>
</dbReference>
<dbReference type="InterPro" id="IPR018507">
    <property type="entry name" value="Cyt_c_oxidase_su6a_CS"/>
</dbReference>
<dbReference type="GO" id="GO:0016491">
    <property type="term" value="F:oxidoreductase activity"/>
    <property type="evidence" value="ECO:0007669"/>
    <property type="project" value="UniProtKB-KW"/>
</dbReference>
<dbReference type="GO" id="GO:0006123">
    <property type="term" value="P:mitochondrial electron transport, cytochrome c to oxygen"/>
    <property type="evidence" value="ECO:0007669"/>
    <property type="project" value="TreeGrafter"/>
</dbReference>
<keyword evidence="8" id="KW-0560">Oxidoreductase</keyword>
<evidence type="ECO:0000313" key="15">
    <source>
        <dbReference type="Proteomes" id="UP000285301"/>
    </source>
</evidence>
<keyword evidence="10 12" id="KW-0472">Membrane</keyword>
<comment type="subcellular location">
    <subcellularLocation>
        <location evidence="1">Mitochondrion inner membrane</location>
        <topology evidence="1">Single-pass membrane protein</topology>
    </subcellularLocation>
</comment>
<keyword evidence="6" id="KW-0809">Transit peptide</keyword>
<keyword evidence="7 13" id="KW-1133">Transmembrane helix</keyword>
<evidence type="ECO:0000256" key="13">
    <source>
        <dbReference type="SAM" id="Phobius"/>
    </source>
</evidence>
<dbReference type="Gene3D" id="4.10.95.10">
    <property type="entry name" value="Cytochrome c oxidase, subunit VIa"/>
    <property type="match status" value="1"/>
</dbReference>
<dbReference type="Pfam" id="PF02046">
    <property type="entry name" value="COX6A"/>
    <property type="match status" value="1"/>
</dbReference>
<dbReference type="PANTHER" id="PTHR11504:SF0">
    <property type="entry name" value="CYTOCHROME C OXIDASE SUBUNIT"/>
    <property type="match status" value="1"/>
</dbReference>
<keyword evidence="4 13" id="KW-0812">Transmembrane</keyword>
<evidence type="ECO:0000256" key="5">
    <source>
        <dbReference type="ARBA" id="ARBA00022792"/>
    </source>
</evidence>
<evidence type="ECO:0000256" key="6">
    <source>
        <dbReference type="ARBA" id="ARBA00022946"/>
    </source>
</evidence>
<evidence type="ECO:0000256" key="7">
    <source>
        <dbReference type="ARBA" id="ARBA00022989"/>
    </source>
</evidence>
<dbReference type="EMBL" id="NCKU01005761">
    <property type="protein sequence ID" value="RWS04192.1"/>
    <property type="molecule type" value="Genomic_DNA"/>
</dbReference>
<evidence type="ECO:0000256" key="10">
    <source>
        <dbReference type="ARBA" id="ARBA00023136"/>
    </source>
</evidence>
<gene>
    <name evidence="14" type="ORF">B4U79_09744</name>
</gene>
<keyword evidence="9 12" id="KW-0496">Mitochondrion</keyword>
<sequence>MILSKFVAKPYLMRGFATVAKKEHHANPLLWKRVFLFVCLPVCFASLVNVIIVETEHHKHFQREPFFKYEYMRVRTKKFPWGDGNHTLFHNPRVNALPDGYEDEHLGYHLSDQKK</sequence>
<organism evidence="14 15">
    <name type="scientific">Dinothrombium tinctorium</name>
    <dbReference type="NCBI Taxonomy" id="1965070"/>
    <lineage>
        <taxon>Eukaryota</taxon>
        <taxon>Metazoa</taxon>
        <taxon>Ecdysozoa</taxon>
        <taxon>Arthropoda</taxon>
        <taxon>Chelicerata</taxon>
        <taxon>Arachnida</taxon>
        <taxon>Acari</taxon>
        <taxon>Acariformes</taxon>
        <taxon>Trombidiformes</taxon>
        <taxon>Prostigmata</taxon>
        <taxon>Anystina</taxon>
        <taxon>Parasitengona</taxon>
        <taxon>Trombidioidea</taxon>
        <taxon>Trombidiidae</taxon>
        <taxon>Dinothrombium</taxon>
    </lineage>
</organism>
<dbReference type="SUPFAM" id="SSF81411">
    <property type="entry name" value="Mitochondrial cytochrome c oxidase subunit VIa"/>
    <property type="match status" value="1"/>
</dbReference>
<evidence type="ECO:0000256" key="3">
    <source>
        <dbReference type="ARBA" id="ARBA00005553"/>
    </source>
</evidence>
<dbReference type="UniPathway" id="UPA00705"/>
<feature type="transmembrane region" description="Helical" evidence="13">
    <location>
        <begin position="34"/>
        <end position="53"/>
    </location>
</feature>
<dbReference type="FunFam" id="4.10.95.10:FF:000001">
    <property type="entry name" value="Cytochrome c oxidase subunit 6A, mitochondrial"/>
    <property type="match status" value="1"/>
</dbReference>
<name>A0A3S3Q6A1_9ACAR</name>
<evidence type="ECO:0000256" key="2">
    <source>
        <dbReference type="ARBA" id="ARBA00004673"/>
    </source>
</evidence>
<comment type="caution">
    <text evidence="14">The sequence shown here is derived from an EMBL/GenBank/DDBJ whole genome shotgun (WGS) entry which is preliminary data.</text>
</comment>
<protein>
    <recommendedName>
        <fullName evidence="12">Cytochrome c oxidase subunit</fullName>
    </recommendedName>
    <alternativeName>
        <fullName evidence="12">Cytochrome c oxidase polypeptide VIa</fullName>
    </alternativeName>
</protein>
<comment type="pathway">
    <text evidence="2">Energy metabolism; oxidative phosphorylation.</text>
</comment>
<evidence type="ECO:0000256" key="12">
    <source>
        <dbReference type="RuleBase" id="RU004397"/>
    </source>
</evidence>
<evidence type="ECO:0000256" key="8">
    <source>
        <dbReference type="ARBA" id="ARBA00023002"/>
    </source>
</evidence>
<proteinExistence type="inferred from homology"/>
<dbReference type="InterPro" id="IPR036418">
    <property type="entry name" value="Cyt_c_oxidase_su6a_sf"/>
</dbReference>
<dbReference type="PROSITE" id="PS01329">
    <property type="entry name" value="COX6A"/>
    <property type="match status" value="1"/>
</dbReference>
<accession>A0A3S3Q6A1</accession>